<gene>
    <name evidence="8" type="ORF">ABIF29_006226</name>
</gene>
<feature type="transmembrane region" description="Helical" evidence="7">
    <location>
        <begin position="62"/>
        <end position="83"/>
    </location>
</feature>
<accession>A0ABV4F977</accession>
<keyword evidence="9" id="KW-1185">Reference proteome</keyword>
<keyword evidence="4 7" id="KW-0812">Transmembrane</keyword>
<keyword evidence="5 7" id="KW-1133">Transmembrane helix</keyword>
<evidence type="ECO:0000313" key="9">
    <source>
        <dbReference type="Proteomes" id="UP001565471"/>
    </source>
</evidence>
<reference evidence="8 9" key="1">
    <citation type="submission" date="2024-07" db="EMBL/GenBank/DDBJ databases">
        <title>Genomic Encyclopedia of Type Strains, Phase V (KMG-V): Genome sequencing to study the core and pangenomes of soil and plant-associated prokaryotes.</title>
        <authorList>
            <person name="Whitman W."/>
        </authorList>
    </citation>
    <scope>NUCLEOTIDE SEQUENCE [LARGE SCALE GENOMIC DNA]</scope>
    <source>
        <strain evidence="8 9">USDA 415</strain>
    </source>
</reference>
<keyword evidence="6 7" id="KW-0472">Membrane</keyword>
<comment type="caution">
    <text evidence="8">The sequence shown here is derived from an EMBL/GenBank/DDBJ whole genome shotgun (WGS) entry which is preliminary data.</text>
</comment>
<dbReference type="InterPro" id="IPR032808">
    <property type="entry name" value="DoxX"/>
</dbReference>
<evidence type="ECO:0000256" key="3">
    <source>
        <dbReference type="ARBA" id="ARBA00022475"/>
    </source>
</evidence>
<proteinExistence type="inferred from homology"/>
<evidence type="ECO:0000256" key="6">
    <source>
        <dbReference type="ARBA" id="ARBA00023136"/>
    </source>
</evidence>
<dbReference type="PANTHER" id="PTHR33452:SF1">
    <property type="entry name" value="INNER MEMBRANE PROTEIN YPHA-RELATED"/>
    <property type="match status" value="1"/>
</dbReference>
<sequence length="184" mass="19941">MPRTMNDPNVNSSRRLRRALELYGALFPAAVARYAPLPLRLIVGYGFAEHGFAKLLRGSDNFVGLLHAIGMPFPHFLAWTTILTKIVGGACILLGAFVPLVSIPMAVVLLVAIFTVHLQYGFSSIKLQEITPSGAHFGQPGYETDLLYLACVAALVIGGSGPLSIDGWLSRYAHRQPDRARRAA</sequence>
<comment type="similarity">
    <text evidence="2">Belongs to the DoxX family.</text>
</comment>
<feature type="transmembrane region" description="Helical" evidence="7">
    <location>
        <begin position="146"/>
        <end position="169"/>
    </location>
</feature>
<evidence type="ECO:0000256" key="2">
    <source>
        <dbReference type="ARBA" id="ARBA00006679"/>
    </source>
</evidence>
<feature type="transmembrane region" description="Helical" evidence="7">
    <location>
        <begin position="90"/>
        <end position="114"/>
    </location>
</feature>
<dbReference type="PANTHER" id="PTHR33452">
    <property type="entry name" value="OXIDOREDUCTASE CATD-RELATED"/>
    <property type="match status" value="1"/>
</dbReference>
<evidence type="ECO:0000256" key="5">
    <source>
        <dbReference type="ARBA" id="ARBA00022989"/>
    </source>
</evidence>
<evidence type="ECO:0000256" key="1">
    <source>
        <dbReference type="ARBA" id="ARBA00004651"/>
    </source>
</evidence>
<dbReference type="Proteomes" id="UP001565471">
    <property type="component" value="Unassembled WGS sequence"/>
</dbReference>
<organism evidence="8 9">
    <name type="scientific">Bradyrhizobium elkanii</name>
    <dbReference type="NCBI Taxonomy" id="29448"/>
    <lineage>
        <taxon>Bacteria</taxon>
        <taxon>Pseudomonadati</taxon>
        <taxon>Pseudomonadota</taxon>
        <taxon>Alphaproteobacteria</taxon>
        <taxon>Hyphomicrobiales</taxon>
        <taxon>Nitrobacteraceae</taxon>
        <taxon>Bradyrhizobium</taxon>
    </lineage>
</organism>
<dbReference type="InterPro" id="IPR051907">
    <property type="entry name" value="DoxX-like_oxidoreductase"/>
</dbReference>
<name>A0ABV4F977_BRAEL</name>
<dbReference type="Pfam" id="PF07681">
    <property type="entry name" value="DoxX"/>
    <property type="match status" value="1"/>
</dbReference>
<dbReference type="EMBL" id="JBGBZA010000002">
    <property type="protein sequence ID" value="MEY9319427.1"/>
    <property type="molecule type" value="Genomic_DNA"/>
</dbReference>
<keyword evidence="3" id="KW-1003">Cell membrane</keyword>
<evidence type="ECO:0000256" key="7">
    <source>
        <dbReference type="SAM" id="Phobius"/>
    </source>
</evidence>
<comment type="subcellular location">
    <subcellularLocation>
        <location evidence="1">Cell membrane</location>
        <topology evidence="1">Multi-pass membrane protein</topology>
    </subcellularLocation>
</comment>
<evidence type="ECO:0000256" key="4">
    <source>
        <dbReference type="ARBA" id="ARBA00022692"/>
    </source>
</evidence>
<protein>
    <submittedName>
        <fullName evidence="8">Oxidoreductase</fullName>
    </submittedName>
</protein>
<evidence type="ECO:0000313" key="8">
    <source>
        <dbReference type="EMBL" id="MEY9319427.1"/>
    </source>
</evidence>
<feature type="transmembrane region" description="Helical" evidence="7">
    <location>
        <begin position="20"/>
        <end position="42"/>
    </location>
</feature>